<dbReference type="GeneID" id="94175419"/>
<organism evidence="2 3">
    <name type="scientific">Leishmania enriettii</name>
    <dbReference type="NCBI Taxonomy" id="5663"/>
    <lineage>
        <taxon>Eukaryota</taxon>
        <taxon>Discoba</taxon>
        <taxon>Euglenozoa</taxon>
        <taxon>Kinetoplastea</taxon>
        <taxon>Metakinetoplastina</taxon>
        <taxon>Trypanosomatida</taxon>
        <taxon>Trypanosomatidae</taxon>
        <taxon>Leishmaniinae</taxon>
        <taxon>Leishmania</taxon>
    </lineage>
</organism>
<dbReference type="Proteomes" id="UP000674179">
    <property type="component" value="Chromosome 12"/>
</dbReference>
<accession>A0A836HW21</accession>
<dbReference type="AlphaFoldDB" id="A0A836HW21"/>
<dbReference type="OrthoDB" id="265867at2759"/>
<feature type="compositionally biased region" description="Low complexity" evidence="1">
    <location>
        <begin position="188"/>
        <end position="199"/>
    </location>
</feature>
<feature type="region of interest" description="Disordered" evidence="1">
    <location>
        <begin position="156"/>
        <end position="216"/>
    </location>
</feature>
<feature type="compositionally biased region" description="Polar residues" evidence="1">
    <location>
        <begin position="200"/>
        <end position="216"/>
    </location>
</feature>
<dbReference type="KEGG" id="lenr:94175419"/>
<reference evidence="2 3" key="1">
    <citation type="submission" date="2021-02" db="EMBL/GenBank/DDBJ databases">
        <title>Leishmania (Mundinia) enrietti genome sequencing and assembly.</title>
        <authorList>
            <person name="Almutairi H."/>
            <person name="Gatherer D."/>
        </authorList>
    </citation>
    <scope>NUCLEOTIDE SEQUENCE [LARGE SCALE GENOMIC DNA]</scope>
    <source>
        <strain evidence="2">CUR178</strain>
    </source>
</reference>
<name>A0A836HW21_LEIEN</name>
<sequence>MEAPASQSLASSAAATDITNASESFGAPAASSMTRSTASNDVAPASLGAAGGAAPSDISAFTNAFPLLGDSTLCVGSSAMKTATGMLNVTSFDSSGTTSRGEVPSLYSEHAATVAPPFFAARDSGIGTPETAANPPHLSAPPHPLEAAPIVDSRVETPRSGETGVPVEAQPTEPLSSPLLIGGCFGESSSRSSGAQQSRTLRSSTSEPLSLTQTTRHVCPHDSALSGVQQGSREKGSARWAGAVESMSAAASARPTVGNGGLASQGVEGRMTVVTQCASTDSCAAACTAPASSISSADAAAATDAATPLSPELEVLATAPALLVGRVPVRVHWCCATHWRAVQRTERGAQWAVDGAHADVYCVPAHLHGKRERRSLSNSGVETKPESERHGRAVLRTGENTRRLSEAAGEAKQQHFEARALPASMAVPDSTLCAASLDAAEREKDGLLRACSVLPQADCRTCAGIPTCEFCGREVETHDCDESDGEATEASTSKTEAERVCCTLPQWSPGRRGSALEKASARSSSQHVEIRSNLTSISTPQMLSSSSDLEATTVSSEMVDVALSIDTMPMSSSAREEALMAAVALLQ</sequence>
<evidence type="ECO:0000313" key="2">
    <source>
        <dbReference type="EMBL" id="KAG5483613.1"/>
    </source>
</evidence>
<comment type="caution">
    <text evidence="2">The sequence shown here is derived from an EMBL/GenBank/DDBJ whole genome shotgun (WGS) entry which is preliminary data.</text>
</comment>
<evidence type="ECO:0000313" key="3">
    <source>
        <dbReference type="Proteomes" id="UP000674179"/>
    </source>
</evidence>
<keyword evidence="3" id="KW-1185">Reference proteome</keyword>
<protein>
    <submittedName>
        <fullName evidence="2">Uncharacterized protein</fullName>
    </submittedName>
</protein>
<dbReference type="RefSeq" id="XP_067694830.1">
    <property type="nucleotide sequence ID" value="XM_067839909.1"/>
</dbReference>
<gene>
    <name evidence="2" type="ORF">CUR178_08280</name>
</gene>
<proteinExistence type="predicted"/>
<evidence type="ECO:0000256" key="1">
    <source>
        <dbReference type="SAM" id="MobiDB-lite"/>
    </source>
</evidence>
<dbReference type="EMBL" id="JAFHKP010000012">
    <property type="protein sequence ID" value="KAG5483613.1"/>
    <property type="molecule type" value="Genomic_DNA"/>
</dbReference>